<evidence type="ECO:0000256" key="3">
    <source>
        <dbReference type="ARBA" id="ARBA00022737"/>
    </source>
</evidence>
<gene>
    <name evidence="7" type="ORF">QHT84_13970</name>
</gene>
<dbReference type="InterPro" id="IPR052574">
    <property type="entry name" value="CDIRP"/>
</dbReference>
<organism evidence="7 8">
    <name type="scientific">Flavobacterium sedimenticola</name>
    <dbReference type="NCBI Taxonomy" id="3043286"/>
    <lineage>
        <taxon>Bacteria</taxon>
        <taxon>Pseudomonadati</taxon>
        <taxon>Bacteroidota</taxon>
        <taxon>Flavobacteriia</taxon>
        <taxon>Flavobacteriales</taxon>
        <taxon>Flavobacteriaceae</taxon>
        <taxon>Flavobacterium</taxon>
    </lineage>
</organism>
<dbReference type="NCBIfam" id="TIGR04183">
    <property type="entry name" value="Por_Secre_tail"/>
    <property type="match status" value="1"/>
</dbReference>
<keyword evidence="8" id="KW-1185">Reference proteome</keyword>
<dbReference type="Pfam" id="PF18962">
    <property type="entry name" value="Por_Secre_tail"/>
    <property type="match status" value="1"/>
</dbReference>
<dbReference type="SUPFAM" id="SSF52058">
    <property type="entry name" value="L domain-like"/>
    <property type="match status" value="1"/>
</dbReference>
<proteinExistence type="predicted"/>
<evidence type="ECO:0000256" key="1">
    <source>
        <dbReference type="ARBA" id="ARBA00022614"/>
    </source>
</evidence>
<dbReference type="Proteomes" id="UP001230035">
    <property type="component" value="Unassembled WGS sequence"/>
</dbReference>
<evidence type="ECO:0000256" key="2">
    <source>
        <dbReference type="ARBA" id="ARBA00022729"/>
    </source>
</evidence>
<sequence>MRILLFCFLLFLFGTAEAQIVTIPDANFKAKLLSIGVDANLDGEIQVSEAQTLTVLDVSSLNISDLTGIESFTNINNLDCSSNQLNSLNLSGFSNLTKLNCSYNQITNLNFASLPAPEALLSLTCDHNPLNTFDITLLTNIEELYCSYVNISGIDLSNAGHLVRLYCAGNPISTINFSNLENLDQLMIADCNFTNIDVSPLQKLTSLNCSYNQLTSLDVTSLQMLEQLYVNNNQLNSLSISGAQTLKYLYCNHNQLQNINFQNLPLLEMVYCNHNQLNALDFSENPNFSILKCNDNNLTYISMKNGINNLSSDGADWSNNPNLQFVCVDDFETEIAALQLILTNSSLQNVNYNTYCSFEPGGTFNTIRGVLTFDVDNNGCNSNDSVQSNVRVRLTDGVTQGFSFTDHLGTYNFYTQEGDFNVSPALENPSFFNLSPATIAVNFQDNNDNTSINGFCISANGVHPDLEIVISPVIPARPGFDAIYKIVYKNKGNQVMSQLNGISFVYDDNVMDFVSTSVPVSTSGSGVLSWDFSTLLPFESRSILVTMGINAPTDTNPVNINDVLTFTGVANPLANDEMVSDNTFQFNQTVIGSFDPNDISCIEGEVVAPSLIGEYLHYTIRFENTGTAQAENVVVKVEFNPADFDTSTFYLLNASHAVDTRLNGNIAEFIFENINLPAGGKGDVVFKIKSLNTLQEGDAVNQLANIYFDYNFPVETNDAETVFQLLNTPGFENDNTIKVFPNPTQDFVSITGDFNLNSVQLFDVHGRLLQTNLVNNTSFSLDISNHSSGIYFVKVISDNGMKVEKLIKR</sequence>
<evidence type="ECO:0000256" key="4">
    <source>
        <dbReference type="SAM" id="SignalP"/>
    </source>
</evidence>
<dbReference type="Pfam" id="PF24595">
    <property type="entry name" value="DUF7619"/>
    <property type="match status" value="1"/>
</dbReference>
<keyword evidence="2 4" id="KW-0732">Signal</keyword>
<evidence type="ECO:0000313" key="7">
    <source>
        <dbReference type="EMBL" id="MDI9258528.1"/>
    </source>
</evidence>
<feature type="domain" description="DUF7619" evidence="6">
    <location>
        <begin position="595"/>
        <end position="721"/>
    </location>
</feature>
<dbReference type="Gene3D" id="3.80.10.10">
    <property type="entry name" value="Ribonuclease Inhibitor"/>
    <property type="match status" value="2"/>
</dbReference>
<dbReference type="PROSITE" id="PS51450">
    <property type="entry name" value="LRR"/>
    <property type="match status" value="1"/>
</dbReference>
<feature type="domain" description="Secretion system C-terminal sorting" evidence="5">
    <location>
        <begin position="739"/>
        <end position="807"/>
    </location>
</feature>
<dbReference type="InterPro" id="IPR032675">
    <property type="entry name" value="LRR_dom_sf"/>
</dbReference>
<dbReference type="InterPro" id="IPR001611">
    <property type="entry name" value="Leu-rich_rpt"/>
</dbReference>
<name>A0ABT6XU21_9FLAO</name>
<dbReference type="InterPro" id="IPR026444">
    <property type="entry name" value="Secre_tail"/>
</dbReference>
<protein>
    <submittedName>
        <fullName evidence="7">T9SS type A sorting domain-containing protein</fullName>
    </submittedName>
</protein>
<dbReference type="InterPro" id="IPR055353">
    <property type="entry name" value="DUF7619"/>
</dbReference>
<evidence type="ECO:0000259" key="5">
    <source>
        <dbReference type="Pfam" id="PF18962"/>
    </source>
</evidence>
<comment type="caution">
    <text evidence="7">The sequence shown here is derived from an EMBL/GenBank/DDBJ whole genome shotgun (WGS) entry which is preliminary data.</text>
</comment>
<evidence type="ECO:0000259" key="6">
    <source>
        <dbReference type="Pfam" id="PF24595"/>
    </source>
</evidence>
<dbReference type="PANTHER" id="PTHR47566:SF1">
    <property type="entry name" value="PROTEIN NUD1"/>
    <property type="match status" value="1"/>
</dbReference>
<feature type="chain" id="PRO_5045526509" evidence="4">
    <location>
        <begin position="19"/>
        <end position="809"/>
    </location>
</feature>
<dbReference type="EMBL" id="JASGBP010000013">
    <property type="protein sequence ID" value="MDI9258528.1"/>
    <property type="molecule type" value="Genomic_DNA"/>
</dbReference>
<evidence type="ECO:0000313" key="8">
    <source>
        <dbReference type="Proteomes" id="UP001230035"/>
    </source>
</evidence>
<feature type="signal peptide" evidence="4">
    <location>
        <begin position="1"/>
        <end position="18"/>
    </location>
</feature>
<dbReference type="RefSeq" id="WP_283240193.1">
    <property type="nucleotide sequence ID" value="NZ_JASGBP010000013.1"/>
</dbReference>
<dbReference type="PANTHER" id="PTHR47566">
    <property type="match status" value="1"/>
</dbReference>
<reference evidence="7 8" key="1">
    <citation type="submission" date="2023-05" db="EMBL/GenBank/DDBJ databases">
        <title>Flavobacterium sedimenti sp. nov., isolated from the sediment.</title>
        <authorList>
            <person name="Wu N."/>
        </authorList>
    </citation>
    <scope>NUCLEOTIDE SEQUENCE [LARGE SCALE GENOMIC DNA]</scope>
    <source>
        <strain evidence="7 8">YZ-48</strain>
    </source>
</reference>
<keyword evidence="3" id="KW-0677">Repeat</keyword>
<keyword evidence="1" id="KW-0433">Leucine-rich repeat</keyword>
<accession>A0ABT6XU21</accession>